<dbReference type="AlphaFoldDB" id="A0AA39CES7"/>
<proteinExistence type="predicted"/>
<reference evidence="2" key="1">
    <citation type="submission" date="2022-10" db="EMBL/GenBank/DDBJ databases">
        <title>Culturing micro-colonial fungi from biological soil crusts in the Mojave desert and describing Neophaeococcomyces mojavensis, and introducing the new genera and species Taxawa tesnikishii.</title>
        <authorList>
            <person name="Kurbessoian T."/>
            <person name="Stajich J.E."/>
        </authorList>
    </citation>
    <scope>NUCLEOTIDE SEQUENCE</scope>
    <source>
        <strain evidence="2">TK_41</strain>
    </source>
</reference>
<comment type="caution">
    <text evidence="2">The sequence shown here is derived from an EMBL/GenBank/DDBJ whole genome shotgun (WGS) entry which is preliminary data.</text>
</comment>
<feature type="compositionally biased region" description="Polar residues" evidence="1">
    <location>
        <begin position="560"/>
        <end position="573"/>
    </location>
</feature>
<name>A0AA39CES7_9EURO</name>
<feature type="compositionally biased region" description="Low complexity" evidence="1">
    <location>
        <begin position="197"/>
        <end position="214"/>
    </location>
</feature>
<feature type="compositionally biased region" description="Basic and acidic residues" evidence="1">
    <location>
        <begin position="494"/>
        <end position="505"/>
    </location>
</feature>
<gene>
    <name evidence="2" type="ORF">H2200_010196</name>
</gene>
<sequence length="783" mass="86060">MPSGMLLRTAQPSASHNNEDKLAAGWVGSDLDQVQAEPATKKTKLTTPQLGHSVQFSNKATPPLQPTGIVLKSFSSHAPILTDLTGARRPQGDQYRTELPQNQAGVFQRYPISSPYPGDQTLQNARGALPARVGGIQKKIQAQQYRAEVPQQQHHAHPSQSNGVQVLLQAMQRGAASPSRHLQSPEYGNINGRFQQQYRQKQLQPQGPPQAALQSTPSWSGSTSQQGAVPQIGLDAQNIAVSAYLNRDDSLENDLLEIERHRQRRTMQQSQGNRTQPNGNSQGVTGVFHRQGFSSRTTSSERLEYRLRSQNSSNQQHPHKSVQPSGNRVVGTCPESTREGVSASNHHNHSAGQPMANGRTLPNDRNGFHEPQGAAQGLDDGSSQRGLAYQLRQQKSLQAGPSISAQPPLRRKKQAPLDGSNSASENGISAHRSPKGTDTIIDLTLDEVNTGIFEQEKQPQILSMPDAGNRQQRLIGSPLRGSRRPILPANQELQNKKQQEQENQHKASNTIPGNRNGEAMAYGNRSRIPAALTTSRKVESPLFAAPTVTQRTKGKEPVRNTVQSVPNSSSETSNHSRRQAPPKSSIRLTPTKFNVQMGTGVDPSAAAKSIRRPDRAEEQILLNRALSELDDDALIPAKEVTYKDIHTSIKRKRFDGEQVEPSQKRPKIQSAALTVEHGVTKSASRPPFTNNDEFRKNATASVYGEQHTDVIAQDQNETATAAQPETPSADPKANLWVWEPPEAQHPVFFDRSFSPLPWDMLEVFMTRLRDGDLEGNQDPECFV</sequence>
<feature type="region of interest" description="Disordered" evidence="1">
    <location>
        <begin position="197"/>
        <end position="228"/>
    </location>
</feature>
<evidence type="ECO:0000256" key="1">
    <source>
        <dbReference type="SAM" id="MobiDB-lite"/>
    </source>
</evidence>
<feature type="region of interest" description="Disordered" evidence="1">
    <location>
        <begin position="542"/>
        <end position="590"/>
    </location>
</feature>
<feature type="compositionally biased region" description="Polar residues" evidence="1">
    <location>
        <begin position="308"/>
        <end position="326"/>
    </location>
</feature>
<feature type="compositionally biased region" description="Polar residues" evidence="1">
    <location>
        <begin position="266"/>
        <end position="284"/>
    </location>
</feature>
<evidence type="ECO:0000313" key="3">
    <source>
        <dbReference type="Proteomes" id="UP001172673"/>
    </source>
</evidence>
<organism evidence="2 3">
    <name type="scientific">Cladophialophora chaetospira</name>
    <dbReference type="NCBI Taxonomy" id="386627"/>
    <lineage>
        <taxon>Eukaryota</taxon>
        <taxon>Fungi</taxon>
        <taxon>Dikarya</taxon>
        <taxon>Ascomycota</taxon>
        <taxon>Pezizomycotina</taxon>
        <taxon>Eurotiomycetes</taxon>
        <taxon>Chaetothyriomycetidae</taxon>
        <taxon>Chaetothyriales</taxon>
        <taxon>Herpotrichiellaceae</taxon>
        <taxon>Cladophialophora</taxon>
    </lineage>
</organism>
<keyword evidence="3" id="KW-1185">Reference proteome</keyword>
<dbReference type="Proteomes" id="UP001172673">
    <property type="component" value="Unassembled WGS sequence"/>
</dbReference>
<protein>
    <submittedName>
        <fullName evidence="2">Uncharacterized protein</fullName>
    </submittedName>
</protein>
<feature type="region of interest" description="Disordered" evidence="1">
    <location>
        <begin position="456"/>
        <end position="517"/>
    </location>
</feature>
<feature type="region of interest" description="Disordered" evidence="1">
    <location>
        <begin position="263"/>
        <end position="438"/>
    </location>
</feature>
<feature type="compositionally biased region" description="Polar residues" evidence="1">
    <location>
        <begin position="215"/>
        <end position="228"/>
    </location>
</feature>
<feature type="region of interest" description="Disordered" evidence="1">
    <location>
        <begin position="1"/>
        <end position="61"/>
    </location>
</feature>
<accession>A0AA39CES7</accession>
<evidence type="ECO:0000313" key="2">
    <source>
        <dbReference type="EMBL" id="KAJ9605539.1"/>
    </source>
</evidence>
<dbReference type="EMBL" id="JAPDRK010000016">
    <property type="protein sequence ID" value="KAJ9605539.1"/>
    <property type="molecule type" value="Genomic_DNA"/>
</dbReference>
<feature type="compositionally biased region" description="Polar residues" evidence="1">
    <location>
        <begin position="381"/>
        <end position="405"/>
    </location>
</feature>
<feature type="compositionally biased region" description="Polar residues" evidence="1">
    <location>
        <begin position="45"/>
        <end position="60"/>
    </location>
</feature>